<keyword evidence="3" id="KW-0067">ATP-binding</keyword>
<dbReference type="EMBL" id="PFLW01000022">
    <property type="protein sequence ID" value="PIY89505.1"/>
    <property type="molecule type" value="Genomic_DNA"/>
</dbReference>
<protein>
    <recommendedName>
        <fullName evidence="8">Bacterial type II secretion system protein E domain-containing protein</fullName>
    </recommendedName>
</protein>
<dbReference type="SUPFAM" id="SSF160246">
    <property type="entry name" value="EspE N-terminal domain-like"/>
    <property type="match status" value="1"/>
</dbReference>
<dbReference type="InterPro" id="IPR027417">
    <property type="entry name" value="P-loop_NTPase"/>
</dbReference>
<accession>A0A2M7R6X2</accession>
<keyword evidence="2" id="KW-0547">Nucleotide-binding</keyword>
<evidence type="ECO:0000313" key="7">
    <source>
        <dbReference type="Proteomes" id="UP000230767"/>
    </source>
</evidence>
<evidence type="ECO:0000256" key="1">
    <source>
        <dbReference type="ARBA" id="ARBA00006611"/>
    </source>
</evidence>
<reference evidence="7" key="1">
    <citation type="submission" date="2017-09" db="EMBL/GenBank/DDBJ databases">
        <title>Depth-based differentiation of microbial function through sediment-hosted aquifers and enrichment of novel symbionts in the deep terrestrial subsurface.</title>
        <authorList>
            <person name="Probst A.J."/>
            <person name="Ladd B."/>
            <person name="Jarett J.K."/>
            <person name="Geller-Mcgrath D.E."/>
            <person name="Sieber C.M.K."/>
            <person name="Emerson J.B."/>
            <person name="Anantharaman K."/>
            <person name="Thomas B.C."/>
            <person name="Malmstrom R."/>
            <person name="Stieglmeier M."/>
            <person name="Klingl A."/>
            <person name="Woyke T."/>
            <person name="Ryan C.M."/>
            <person name="Banfield J.F."/>
        </authorList>
    </citation>
    <scope>NUCLEOTIDE SEQUENCE [LARGE SCALE GENOMIC DNA]</scope>
</reference>
<gene>
    <name evidence="6" type="ORF">COY73_00735</name>
</gene>
<evidence type="ECO:0000313" key="6">
    <source>
        <dbReference type="EMBL" id="PIY89505.1"/>
    </source>
</evidence>
<dbReference type="InterPro" id="IPR037257">
    <property type="entry name" value="T2SS_E_N_sf"/>
</dbReference>
<evidence type="ECO:0000256" key="3">
    <source>
        <dbReference type="ARBA" id="ARBA00022840"/>
    </source>
</evidence>
<evidence type="ECO:0000259" key="5">
    <source>
        <dbReference type="Pfam" id="PF05157"/>
    </source>
</evidence>
<feature type="domain" description="Type II secretion system protein GspE N-terminal" evidence="5">
    <location>
        <begin position="68"/>
        <end position="145"/>
    </location>
</feature>
<name>A0A2M7R6X2_9BACT</name>
<dbReference type="PANTHER" id="PTHR30258:SF1">
    <property type="entry name" value="PROTEIN TRANSPORT PROTEIN HOFB HOMOLOG"/>
    <property type="match status" value="1"/>
</dbReference>
<dbReference type="InterPro" id="IPR007831">
    <property type="entry name" value="T2SS_GspE_N"/>
</dbReference>
<feature type="non-terminal residue" evidence="6">
    <location>
        <position position="342"/>
    </location>
</feature>
<dbReference type="PANTHER" id="PTHR30258">
    <property type="entry name" value="TYPE II SECRETION SYSTEM PROTEIN GSPE-RELATED"/>
    <property type="match status" value="1"/>
</dbReference>
<organism evidence="6 7">
    <name type="scientific">Candidatus Nealsonbacteria bacterium CG_4_10_14_0_8_um_filter_37_14</name>
    <dbReference type="NCBI Taxonomy" id="1974684"/>
    <lineage>
        <taxon>Bacteria</taxon>
        <taxon>Candidatus Nealsoniibacteriota</taxon>
    </lineage>
</organism>
<dbReference type="Gene3D" id="3.40.50.300">
    <property type="entry name" value="P-loop containing nucleotide triphosphate hydrolases"/>
    <property type="match status" value="1"/>
</dbReference>
<sequence>MASLLDRLVQLKKLTRAQATELEKIIKTTHKREEEVILEKKIVSEDFLLDLKSKELKIPSRVVYPEDVSLLVLELIPEDSARYYQMIPLEKKANILEVGMVYPEDLKTKEALKFLARQAKFSYKIYLISLSNFEKLLRKYRGLKEEVVEALGELEVEKPKKAIGGEEVKRMAERAPISKIVAVMLRHAVDGGASDIHIEPTKTKLRVRYRTLGRLYSSLFLPITVHPSVVARVKILSELKIDETRIPQDGRFSAKMAGRRIDFRVSTFPTSAGEKVAIRILDPEKGFRPFERLGLEGRNFEAIKDSIQKPFGMILATGPTGSGKTTTLYAILRILNKEEVNV</sequence>
<dbReference type="GO" id="GO:0005524">
    <property type="term" value="F:ATP binding"/>
    <property type="evidence" value="ECO:0007669"/>
    <property type="project" value="UniProtKB-KW"/>
</dbReference>
<comment type="similarity">
    <text evidence="1">Belongs to the GSP E family.</text>
</comment>
<evidence type="ECO:0000256" key="2">
    <source>
        <dbReference type="ARBA" id="ARBA00022741"/>
    </source>
</evidence>
<evidence type="ECO:0000259" key="4">
    <source>
        <dbReference type="Pfam" id="PF00437"/>
    </source>
</evidence>
<feature type="domain" description="Bacterial type II secretion system protein E" evidence="4">
    <location>
        <begin position="172"/>
        <end position="342"/>
    </location>
</feature>
<dbReference type="Proteomes" id="UP000230767">
    <property type="component" value="Unassembled WGS sequence"/>
</dbReference>
<dbReference type="GO" id="GO:0005886">
    <property type="term" value="C:plasma membrane"/>
    <property type="evidence" value="ECO:0007669"/>
    <property type="project" value="TreeGrafter"/>
</dbReference>
<proteinExistence type="inferred from homology"/>
<comment type="caution">
    <text evidence="6">The sequence shown here is derived from an EMBL/GenBank/DDBJ whole genome shotgun (WGS) entry which is preliminary data.</text>
</comment>
<dbReference type="AlphaFoldDB" id="A0A2M7R6X2"/>
<dbReference type="Gene3D" id="3.30.450.90">
    <property type="match status" value="1"/>
</dbReference>
<dbReference type="GO" id="GO:0016887">
    <property type="term" value="F:ATP hydrolysis activity"/>
    <property type="evidence" value="ECO:0007669"/>
    <property type="project" value="TreeGrafter"/>
</dbReference>
<dbReference type="Pfam" id="PF00437">
    <property type="entry name" value="T2SSE"/>
    <property type="match status" value="1"/>
</dbReference>
<dbReference type="Gene3D" id="3.30.300.160">
    <property type="entry name" value="Type II secretion system, protein E, N-terminal domain"/>
    <property type="match status" value="1"/>
</dbReference>
<dbReference type="Pfam" id="PF05157">
    <property type="entry name" value="MshEN"/>
    <property type="match status" value="1"/>
</dbReference>
<dbReference type="SUPFAM" id="SSF52540">
    <property type="entry name" value="P-loop containing nucleoside triphosphate hydrolases"/>
    <property type="match status" value="1"/>
</dbReference>
<dbReference type="InterPro" id="IPR001482">
    <property type="entry name" value="T2SS/T4SS_dom"/>
</dbReference>
<evidence type="ECO:0008006" key="8">
    <source>
        <dbReference type="Google" id="ProtNLM"/>
    </source>
</evidence>